<dbReference type="InterPro" id="IPR050901">
    <property type="entry name" value="BP-dep_ABC_trans_perm"/>
</dbReference>
<gene>
    <name evidence="9" type="ORF">E1757_19760</name>
</gene>
<evidence type="ECO:0000256" key="6">
    <source>
        <dbReference type="ARBA" id="ARBA00023136"/>
    </source>
</evidence>
<feature type="transmembrane region" description="Helical" evidence="7">
    <location>
        <begin position="141"/>
        <end position="164"/>
    </location>
</feature>
<proteinExistence type="inferred from homology"/>
<protein>
    <submittedName>
        <fullName evidence="9">Carbohydrate ABC transporter permease</fullName>
    </submittedName>
</protein>
<dbReference type="Gene3D" id="1.10.3720.10">
    <property type="entry name" value="MetI-like"/>
    <property type="match status" value="1"/>
</dbReference>
<reference evidence="9 10" key="1">
    <citation type="submission" date="2019-03" db="EMBL/GenBank/DDBJ databases">
        <title>This is whole genome sequence of Paenibacillus sp MS74 strain.</title>
        <authorList>
            <person name="Trinh H.N."/>
        </authorList>
    </citation>
    <scope>NUCLEOTIDE SEQUENCE [LARGE SCALE GENOMIC DNA]</scope>
    <source>
        <strain evidence="9 10">MS74</strain>
    </source>
</reference>
<name>A0A4V2ZT75_9BACL</name>
<evidence type="ECO:0000256" key="4">
    <source>
        <dbReference type="ARBA" id="ARBA00022692"/>
    </source>
</evidence>
<dbReference type="PANTHER" id="PTHR32243:SF18">
    <property type="entry name" value="INNER MEMBRANE ABC TRANSPORTER PERMEASE PROTEIN YCJP"/>
    <property type="match status" value="1"/>
</dbReference>
<dbReference type="PANTHER" id="PTHR32243">
    <property type="entry name" value="MALTOSE TRANSPORT SYSTEM PERMEASE-RELATED"/>
    <property type="match status" value="1"/>
</dbReference>
<evidence type="ECO:0000313" key="9">
    <source>
        <dbReference type="EMBL" id="TDF95954.1"/>
    </source>
</evidence>
<dbReference type="CDD" id="cd06261">
    <property type="entry name" value="TM_PBP2"/>
    <property type="match status" value="1"/>
</dbReference>
<keyword evidence="6 7" id="KW-0472">Membrane</keyword>
<feature type="domain" description="ABC transmembrane type-1" evidence="8">
    <location>
        <begin position="73"/>
        <end position="264"/>
    </location>
</feature>
<feature type="transmembrane region" description="Helical" evidence="7">
    <location>
        <begin position="108"/>
        <end position="129"/>
    </location>
</feature>
<dbReference type="GO" id="GO:0055085">
    <property type="term" value="P:transmembrane transport"/>
    <property type="evidence" value="ECO:0007669"/>
    <property type="project" value="InterPro"/>
</dbReference>
<dbReference type="Proteomes" id="UP000295636">
    <property type="component" value="Unassembled WGS sequence"/>
</dbReference>
<evidence type="ECO:0000259" key="8">
    <source>
        <dbReference type="PROSITE" id="PS50928"/>
    </source>
</evidence>
<dbReference type="InterPro" id="IPR035906">
    <property type="entry name" value="MetI-like_sf"/>
</dbReference>
<evidence type="ECO:0000256" key="7">
    <source>
        <dbReference type="RuleBase" id="RU363032"/>
    </source>
</evidence>
<sequence>MINKRRILLENSLSYAILALVGIAVLIPVLWMLSTSLKNDTEIFTIPPRWIPMEATIAPYQRIWTDYPFARYFLNSFIVVSLSTVISLVFSCLAGYGASRFHFKGKGLFLTFLLVTQMFPSIMLLIPFYKIIQTLGLINTHTALIMTYISFTIPFCSWMMLGYFQSIPKELDEAAAIDGCSRFRTFVQIVFPLSLPGVAATSIYSFITGWNEYMFALVLTQSETMKTVPVGIGQLIGQYKIMWNDMMAASLVAIIPLTIIFLFFQRFLISSLTAGAVKS</sequence>
<evidence type="ECO:0000256" key="3">
    <source>
        <dbReference type="ARBA" id="ARBA00022475"/>
    </source>
</evidence>
<comment type="similarity">
    <text evidence="7">Belongs to the binding-protein-dependent transport system permease family.</text>
</comment>
<feature type="transmembrane region" description="Helical" evidence="7">
    <location>
        <begin position="12"/>
        <end position="33"/>
    </location>
</feature>
<keyword evidence="3" id="KW-1003">Cell membrane</keyword>
<organism evidence="9 10">
    <name type="scientific">Paenibacillus piri</name>
    <dbReference type="NCBI Taxonomy" id="2547395"/>
    <lineage>
        <taxon>Bacteria</taxon>
        <taxon>Bacillati</taxon>
        <taxon>Bacillota</taxon>
        <taxon>Bacilli</taxon>
        <taxon>Bacillales</taxon>
        <taxon>Paenibacillaceae</taxon>
        <taxon>Paenibacillus</taxon>
    </lineage>
</organism>
<dbReference type="OrthoDB" id="9810086at2"/>
<evidence type="ECO:0000256" key="1">
    <source>
        <dbReference type="ARBA" id="ARBA00004651"/>
    </source>
</evidence>
<comment type="subcellular location">
    <subcellularLocation>
        <location evidence="1 7">Cell membrane</location>
        <topology evidence="1 7">Multi-pass membrane protein</topology>
    </subcellularLocation>
</comment>
<dbReference type="InterPro" id="IPR000515">
    <property type="entry name" value="MetI-like"/>
</dbReference>
<dbReference type="AlphaFoldDB" id="A0A4V2ZT75"/>
<accession>A0A4V2ZT75</accession>
<dbReference type="Pfam" id="PF00528">
    <property type="entry name" value="BPD_transp_1"/>
    <property type="match status" value="1"/>
</dbReference>
<feature type="transmembrane region" description="Helical" evidence="7">
    <location>
        <begin position="185"/>
        <end position="207"/>
    </location>
</feature>
<evidence type="ECO:0000256" key="5">
    <source>
        <dbReference type="ARBA" id="ARBA00022989"/>
    </source>
</evidence>
<dbReference type="PROSITE" id="PS50928">
    <property type="entry name" value="ABC_TM1"/>
    <property type="match status" value="1"/>
</dbReference>
<comment type="caution">
    <text evidence="9">The sequence shown here is derived from an EMBL/GenBank/DDBJ whole genome shotgun (WGS) entry which is preliminary data.</text>
</comment>
<dbReference type="RefSeq" id="WP_133231238.1">
    <property type="nucleotide sequence ID" value="NZ_SMRT01000009.1"/>
</dbReference>
<keyword evidence="4 7" id="KW-0812">Transmembrane</keyword>
<dbReference type="EMBL" id="SMRT01000009">
    <property type="protein sequence ID" value="TDF95954.1"/>
    <property type="molecule type" value="Genomic_DNA"/>
</dbReference>
<keyword evidence="2 7" id="KW-0813">Transport</keyword>
<dbReference type="GO" id="GO:0005886">
    <property type="term" value="C:plasma membrane"/>
    <property type="evidence" value="ECO:0007669"/>
    <property type="project" value="UniProtKB-SubCell"/>
</dbReference>
<evidence type="ECO:0000256" key="2">
    <source>
        <dbReference type="ARBA" id="ARBA00022448"/>
    </source>
</evidence>
<feature type="transmembrane region" description="Helical" evidence="7">
    <location>
        <begin position="246"/>
        <end position="264"/>
    </location>
</feature>
<keyword evidence="5 7" id="KW-1133">Transmembrane helix</keyword>
<evidence type="ECO:0000313" key="10">
    <source>
        <dbReference type="Proteomes" id="UP000295636"/>
    </source>
</evidence>
<keyword evidence="10" id="KW-1185">Reference proteome</keyword>
<dbReference type="SUPFAM" id="SSF161098">
    <property type="entry name" value="MetI-like"/>
    <property type="match status" value="1"/>
</dbReference>
<feature type="transmembrane region" description="Helical" evidence="7">
    <location>
        <begin position="72"/>
        <end position="96"/>
    </location>
</feature>